<protein>
    <submittedName>
        <fullName evidence="2">Uncharacterized protein</fullName>
    </submittedName>
</protein>
<sequence>MLLEIVGCLSVRPRQNPLSALRDAMMVMRNGVEFLADYEVDPPQQCANNALNSDWTNAVGNAFYKFVVMCSFKLYSIFRVNFQFY</sequence>
<keyword evidence="1" id="KW-1185">Reference proteome</keyword>
<dbReference type="WBParaSite" id="PEQ_0000114001-mRNA-1">
    <property type="protein sequence ID" value="PEQ_0000114001-mRNA-1"/>
    <property type="gene ID" value="PEQ_0000114001"/>
</dbReference>
<accession>A0A914R8W5</accession>
<dbReference type="AlphaFoldDB" id="A0A914R8W5"/>
<evidence type="ECO:0000313" key="1">
    <source>
        <dbReference type="Proteomes" id="UP000887564"/>
    </source>
</evidence>
<evidence type="ECO:0000313" key="2">
    <source>
        <dbReference type="WBParaSite" id="PEQ_0000114001-mRNA-1"/>
    </source>
</evidence>
<organism evidence="1 2">
    <name type="scientific">Parascaris equorum</name>
    <name type="common">Equine roundworm</name>
    <dbReference type="NCBI Taxonomy" id="6256"/>
    <lineage>
        <taxon>Eukaryota</taxon>
        <taxon>Metazoa</taxon>
        <taxon>Ecdysozoa</taxon>
        <taxon>Nematoda</taxon>
        <taxon>Chromadorea</taxon>
        <taxon>Rhabditida</taxon>
        <taxon>Spirurina</taxon>
        <taxon>Ascaridomorpha</taxon>
        <taxon>Ascaridoidea</taxon>
        <taxon>Ascarididae</taxon>
        <taxon>Parascaris</taxon>
    </lineage>
</organism>
<dbReference type="Proteomes" id="UP000887564">
    <property type="component" value="Unplaced"/>
</dbReference>
<name>A0A914R8W5_PAREQ</name>
<proteinExistence type="predicted"/>
<reference evidence="2" key="1">
    <citation type="submission" date="2022-11" db="UniProtKB">
        <authorList>
            <consortium name="WormBaseParasite"/>
        </authorList>
    </citation>
    <scope>IDENTIFICATION</scope>
</reference>